<reference evidence="1 2" key="1">
    <citation type="submission" date="2024-12" db="EMBL/GenBank/DDBJ databases">
        <authorList>
            <person name="Alaofin S."/>
            <person name="Velasco D."/>
            <person name="Li D."/>
            <person name="Baldwin T."/>
            <person name="Liu Z."/>
            <person name="Schachterle J.K."/>
        </authorList>
    </citation>
    <scope>NUCLEOTIDE SEQUENCE [LARGE SCALE GENOMIC DNA]</scope>
    <source>
        <strain evidence="1 2">B1</strain>
    </source>
</reference>
<dbReference type="EMBL" id="JBKAMQ010000002">
    <property type="protein sequence ID" value="MFN6507126.1"/>
    <property type="molecule type" value="Genomic_DNA"/>
</dbReference>
<comment type="caution">
    <text evidence="1">The sequence shown here is derived from an EMBL/GenBank/DDBJ whole genome shotgun (WGS) entry which is preliminary data.</text>
</comment>
<accession>A0ABW9KW89</accession>
<proteinExistence type="predicted"/>
<sequence>MATRRIAMLDAYSPAASSHAAQPAASLDAVDTTALSSTGAPPRPSSCLPLAMRQLESRLGMLLASFHDDAGFWAAFATLMQRLDEGLDPAERARLRSHADFLLVRAGMSSWTLIAATQGAAARARPLRPHRA</sequence>
<dbReference type="RefSeq" id="WP_230950620.1">
    <property type="nucleotide sequence ID" value="NZ_CP064004.1"/>
</dbReference>
<evidence type="ECO:0000313" key="2">
    <source>
        <dbReference type="Proteomes" id="UP001635788"/>
    </source>
</evidence>
<name>A0ABW9KW89_XANCT</name>
<organism evidence="1 2">
    <name type="scientific">Xanthomonas translucens pv. translucens</name>
    <dbReference type="NCBI Taxonomy" id="134875"/>
    <lineage>
        <taxon>Bacteria</taxon>
        <taxon>Pseudomonadati</taxon>
        <taxon>Pseudomonadota</taxon>
        <taxon>Gammaproteobacteria</taxon>
        <taxon>Lysobacterales</taxon>
        <taxon>Lysobacteraceae</taxon>
        <taxon>Xanthomonas</taxon>
        <taxon>Xanthomonas translucens group</taxon>
    </lineage>
</organism>
<protein>
    <submittedName>
        <fullName evidence="1">Uncharacterized protein</fullName>
    </submittedName>
</protein>
<keyword evidence="2" id="KW-1185">Reference proteome</keyword>
<dbReference type="Proteomes" id="UP001635788">
    <property type="component" value="Unassembled WGS sequence"/>
</dbReference>
<gene>
    <name evidence="1" type="ORF">ACK3FC_07780</name>
</gene>
<evidence type="ECO:0000313" key="1">
    <source>
        <dbReference type="EMBL" id="MFN6507126.1"/>
    </source>
</evidence>